<dbReference type="InterPro" id="IPR036179">
    <property type="entry name" value="Ig-like_dom_sf"/>
</dbReference>
<feature type="transmembrane region" description="Helical" evidence="10">
    <location>
        <begin position="252"/>
        <end position="274"/>
    </location>
</feature>
<keyword evidence="13" id="KW-1185">Reference proteome</keyword>
<evidence type="ECO:0000313" key="13">
    <source>
        <dbReference type="Proteomes" id="UP000007801"/>
    </source>
</evidence>
<evidence type="ECO:0000256" key="6">
    <source>
        <dbReference type="ARBA" id="ARBA00022989"/>
    </source>
</evidence>
<keyword evidence="3" id="KW-0732">Signal</keyword>
<evidence type="ECO:0000256" key="2">
    <source>
        <dbReference type="ARBA" id="ARBA00022692"/>
    </source>
</evidence>
<keyword evidence="7 10" id="KW-0472">Membrane</keyword>
<dbReference type="GO" id="GO:0007155">
    <property type="term" value="P:cell adhesion"/>
    <property type="evidence" value="ECO:0007669"/>
    <property type="project" value="UniProtKB-KW"/>
</dbReference>
<organism evidence="12 13">
    <name type="scientific">Drosophila ananassae</name>
    <name type="common">Fruit fly</name>
    <dbReference type="NCBI Taxonomy" id="7217"/>
    <lineage>
        <taxon>Eukaryota</taxon>
        <taxon>Metazoa</taxon>
        <taxon>Ecdysozoa</taxon>
        <taxon>Arthropoda</taxon>
        <taxon>Hexapoda</taxon>
        <taxon>Insecta</taxon>
        <taxon>Pterygota</taxon>
        <taxon>Neoptera</taxon>
        <taxon>Endopterygota</taxon>
        <taxon>Diptera</taxon>
        <taxon>Brachycera</taxon>
        <taxon>Muscomorpha</taxon>
        <taxon>Ephydroidea</taxon>
        <taxon>Drosophilidae</taxon>
        <taxon>Drosophila</taxon>
        <taxon>Sophophora</taxon>
    </lineage>
</organism>
<comment type="subcellular location">
    <subcellularLocation>
        <location evidence="1">Membrane</location>
        <topology evidence="1">Single-pass membrane protein</topology>
    </subcellularLocation>
</comment>
<reference evidence="12 13" key="1">
    <citation type="journal article" date="2007" name="Nature">
        <title>Evolution of genes and genomes on the Drosophila phylogeny.</title>
        <authorList>
            <consortium name="Drosophila 12 Genomes Consortium"/>
            <person name="Clark A.G."/>
            <person name="Eisen M.B."/>
            <person name="Smith D.R."/>
            <person name="Bergman C.M."/>
            <person name="Oliver B."/>
            <person name="Markow T.A."/>
            <person name="Kaufman T.C."/>
            <person name="Kellis M."/>
            <person name="Gelbart W."/>
            <person name="Iyer V.N."/>
            <person name="Pollard D.A."/>
            <person name="Sackton T.B."/>
            <person name="Larracuente A.M."/>
            <person name="Singh N.D."/>
            <person name="Abad J.P."/>
            <person name="Abt D.N."/>
            <person name="Adryan B."/>
            <person name="Aguade M."/>
            <person name="Akashi H."/>
            <person name="Anderson W.W."/>
            <person name="Aquadro C.F."/>
            <person name="Ardell D.H."/>
            <person name="Arguello R."/>
            <person name="Artieri C.G."/>
            <person name="Barbash D.A."/>
            <person name="Barker D."/>
            <person name="Barsanti P."/>
            <person name="Batterham P."/>
            <person name="Batzoglou S."/>
            <person name="Begun D."/>
            <person name="Bhutkar A."/>
            <person name="Blanco E."/>
            <person name="Bosak S.A."/>
            <person name="Bradley R.K."/>
            <person name="Brand A.D."/>
            <person name="Brent M.R."/>
            <person name="Brooks A.N."/>
            <person name="Brown R.H."/>
            <person name="Butlin R.K."/>
            <person name="Caggese C."/>
            <person name="Calvi B.R."/>
            <person name="Bernardo de Carvalho A."/>
            <person name="Caspi A."/>
            <person name="Castrezana S."/>
            <person name="Celniker S.E."/>
            <person name="Chang J.L."/>
            <person name="Chapple C."/>
            <person name="Chatterji S."/>
            <person name="Chinwalla A."/>
            <person name="Civetta A."/>
            <person name="Clifton S.W."/>
            <person name="Comeron J.M."/>
            <person name="Costello J.C."/>
            <person name="Coyne J.A."/>
            <person name="Daub J."/>
            <person name="David R.G."/>
            <person name="Delcher A.L."/>
            <person name="Delehaunty K."/>
            <person name="Do C.B."/>
            <person name="Ebling H."/>
            <person name="Edwards K."/>
            <person name="Eickbush T."/>
            <person name="Evans J.D."/>
            <person name="Filipski A."/>
            <person name="Findeiss S."/>
            <person name="Freyhult E."/>
            <person name="Fulton L."/>
            <person name="Fulton R."/>
            <person name="Garcia A.C."/>
            <person name="Gardiner A."/>
            <person name="Garfield D.A."/>
            <person name="Garvin B.E."/>
            <person name="Gibson G."/>
            <person name="Gilbert D."/>
            <person name="Gnerre S."/>
            <person name="Godfrey J."/>
            <person name="Good R."/>
            <person name="Gotea V."/>
            <person name="Gravely B."/>
            <person name="Greenberg A.J."/>
            <person name="Griffiths-Jones S."/>
            <person name="Gross S."/>
            <person name="Guigo R."/>
            <person name="Gustafson E.A."/>
            <person name="Haerty W."/>
            <person name="Hahn M.W."/>
            <person name="Halligan D.L."/>
            <person name="Halpern A.L."/>
            <person name="Halter G.M."/>
            <person name="Han M.V."/>
            <person name="Heger A."/>
            <person name="Hillier L."/>
            <person name="Hinrichs A.S."/>
            <person name="Holmes I."/>
            <person name="Hoskins R.A."/>
            <person name="Hubisz M.J."/>
            <person name="Hultmark D."/>
            <person name="Huntley M.A."/>
            <person name="Jaffe D.B."/>
            <person name="Jagadeeshan S."/>
            <person name="Jeck W.R."/>
            <person name="Johnson J."/>
            <person name="Jones C.D."/>
            <person name="Jordan W.C."/>
            <person name="Karpen G.H."/>
            <person name="Kataoka E."/>
            <person name="Keightley P.D."/>
            <person name="Kheradpour P."/>
            <person name="Kirkness E.F."/>
            <person name="Koerich L.B."/>
            <person name="Kristiansen K."/>
            <person name="Kudrna D."/>
            <person name="Kulathinal R.J."/>
            <person name="Kumar S."/>
            <person name="Kwok R."/>
            <person name="Lander E."/>
            <person name="Langley C.H."/>
            <person name="Lapoint R."/>
            <person name="Lazzaro B.P."/>
            <person name="Lee S.J."/>
            <person name="Levesque L."/>
            <person name="Li R."/>
            <person name="Lin C.F."/>
            <person name="Lin M.F."/>
            <person name="Lindblad-Toh K."/>
            <person name="Llopart A."/>
            <person name="Long M."/>
            <person name="Low L."/>
            <person name="Lozovsky E."/>
            <person name="Lu J."/>
            <person name="Luo M."/>
            <person name="Machado C.A."/>
            <person name="Makalowski W."/>
            <person name="Marzo M."/>
            <person name="Matsuda M."/>
            <person name="Matzkin L."/>
            <person name="McAllister B."/>
            <person name="McBride C.S."/>
            <person name="McKernan B."/>
            <person name="McKernan K."/>
            <person name="Mendez-Lago M."/>
            <person name="Minx P."/>
            <person name="Mollenhauer M.U."/>
            <person name="Montooth K."/>
            <person name="Mount S.M."/>
            <person name="Mu X."/>
            <person name="Myers E."/>
            <person name="Negre B."/>
            <person name="Newfeld S."/>
            <person name="Nielsen R."/>
            <person name="Noor M.A."/>
            <person name="O'Grady P."/>
            <person name="Pachter L."/>
            <person name="Papaceit M."/>
            <person name="Parisi M.J."/>
            <person name="Parisi M."/>
            <person name="Parts L."/>
            <person name="Pedersen J.S."/>
            <person name="Pesole G."/>
            <person name="Phillippy A.M."/>
            <person name="Ponting C.P."/>
            <person name="Pop M."/>
            <person name="Porcelli D."/>
            <person name="Powell J.R."/>
            <person name="Prohaska S."/>
            <person name="Pruitt K."/>
            <person name="Puig M."/>
            <person name="Quesneville H."/>
            <person name="Ram K.R."/>
            <person name="Rand D."/>
            <person name="Rasmussen M.D."/>
            <person name="Reed L.K."/>
            <person name="Reenan R."/>
            <person name="Reily A."/>
            <person name="Remington K.A."/>
            <person name="Rieger T.T."/>
            <person name="Ritchie M.G."/>
            <person name="Robin C."/>
            <person name="Rogers Y.H."/>
            <person name="Rohde C."/>
            <person name="Rozas J."/>
            <person name="Rubenfield M.J."/>
            <person name="Ruiz A."/>
            <person name="Russo S."/>
            <person name="Salzberg S.L."/>
            <person name="Sanchez-Gracia A."/>
            <person name="Saranga D.J."/>
            <person name="Sato H."/>
            <person name="Schaeffer S.W."/>
            <person name="Schatz M.C."/>
            <person name="Schlenke T."/>
            <person name="Schwartz R."/>
            <person name="Segarra C."/>
            <person name="Singh R.S."/>
            <person name="Sirot L."/>
            <person name="Sirota M."/>
            <person name="Sisneros N.B."/>
            <person name="Smith C.D."/>
            <person name="Smith T.F."/>
            <person name="Spieth J."/>
            <person name="Stage D.E."/>
            <person name="Stark A."/>
            <person name="Stephan W."/>
            <person name="Strausberg R.L."/>
            <person name="Strempel S."/>
            <person name="Sturgill D."/>
            <person name="Sutton G."/>
            <person name="Sutton G.G."/>
            <person name="Tao W."/>
            <person name="Teichmann S."/>
            <person name="Tobari Y.N."/>
            <person name="Tomimura Y."/>
            <person name="Tsolas J.M."/>
            <person name="Valente V.L."/>
            <person name="Venter E."/>
            <person name="Venter J.C."/>
            <person name="Vicario S."/>
            <person name="Vieira F.G."/>
            <person name="Vilella A.J."/>
            <person name="Villasante A."/>
            <person name="Walenz B."/>
            <person name="Wang J."/>
            <person name="Wasserman M."/>
            <person name="Watts T."/>
            <person name="Wilson D."/>
            <person name="Wilson R.K."/>
            <person name="Wing R.A."/>
            <person name="Wolfner M.F."/>
            <person name="Wong A."/>
            <person name="Wong G.K."/>
            <person name="Wu C.I."/>
            <person name="Wu G."/>
            <person name="Yamamoto D."/>
            <person name="Yang H.P."/>
            <person name="Yang S.P."/>
            <person name="Yorke J.A."/>
            <person name="Yoshida K."/>
            <person name="Zdobnov E."/>
            <person name="Zhang P."/>
            <person name="Zhang Y."/>
            <person name="Zimin A.V."/>
            <person name="Baldwin J."/>
            <person name="Abdouelleil A."/>
            <person name="Abdulkadir J."/>
            <person name="Abebe A."/>
            <person name="Abera B."/>
            <person name="Abreu J."/>
            <person name="Acer S.C."/>
            <person name="Aftuck L."/>
            <person name="Alexander A."/>
            <person name="An P."/>
            <person name="Anderson E."/>
            <person name="Anderson S."/>
            <person name="Arachi H."/>
            <person name="Azer M."/>
            <person name="Bachantsang P."/>
            <person name="Barry A."/>
            <person name="Bayul T."/>
            <person name="Berlin A."/>
            <person name="Bessette D."/>
            <person name="Bloom T."/>
            <person name="Blye J."/>
            <person name="Boguslavskiy L."/>
            <person name="Bonnet C."/>
            <person name="Boukhgalter B."/>
            <person name="Bourzgui I."/>
            <person name="Brown A."/>
            <person name="Cahill P."/>
            <person name="Channer S."/>
            <person name="Cheshatsang Y."/>
            <person name="Chuda L."/>
            <person name="Citroen M."/>
            <person name="Collymore A."/>
            <person name="Cooke P."/>
            <person name="Costello M."/>
            <person name="D'Aco K."/>
            <person name="Daza R."/>
            <person name="De Haan G."/>
            <person name="DeGray S."/>
            <person name="DeMaso C."/>
            <person name="Dhargay N."/>
            <person name="Dooley K."/>
            <person name="Dooley E."/>
            <person name="Doricent M."/>
            <person name="Dorje P."/>
            <person name="Dorjee K."/>
            <person name="Dupes A."/>
            <person name="Elong R."/>
            <person name="Falk J."/>
            <person name="Farina A."/>
            <person name="Faro S."/>
            <person name="Ferguson D."/>
            <person name="Fisher S."/>
            <person name="Foley C.D."/>
            <person name="Franke A."/>
            <person name="Friedrich D."/>
            <person name="Gadbois L."/>
            <person name="Gearin G."/>
            <person name="Gearin C.R."/>
            <person name="Giannoukos G."/>
            <person name="Goode T."/>
            <person name="Graham J."/>
            <person name="Grandbois E."/>
            <person name="Grewal S."/>
            <person name="Gyaltsen K."/>
            <person name="Hafez N."/>
            <person name="Hagos B."/>
            <person name="Hall J."/>
            <person name="Henson C."/>
            <person name="Hollinger A."/>
            <person name="Honan T."/>
            <person name="Huard M.D."/>
            <person name="Hughes L."/>
            <person name="Hurhula B."/>
            <person name="Husby M.E."/>
            <person name="Kamat A."/>
            <person name="Kanga B."/>
            <person name="Kashin S."/>
            <person name="Khazanovich D."/>
            <person name="Kisner P."/>
            <person name="Lance K."/>
            <person name="Lara M."/>
            <person name="Lee W."/>
            <person name="Lennon N."/>
            <person name="Letendre F."/>
            <person name="LeVine R."/>
            <person name="Lipovsky A."/>
            <person name="Liu X."/>
            <person name="Liu J."/>
            <person name="Liu S."/>
            <person name="Lokyitsang T."/>
            <person name="Lokyitsang Y."/>
            <person name="Lubonja R."/>
            <person name="Lui A."/>
            <person name="MacDonald P."/>
            <person name="Magnisalis V."/>
            <person name="Maru K."/>
            <person name="Matthews C."/>
            <person name="McCusker W."/>
            <person name="McDonough S."/>
            <person name="Mehta T."/>
            <person name="Meldrim J."/>
            <person name="Meneus L."/>
            <person name="Mihai O."/>
            <person name="Mihalev A."/>
            <person name="Mihova T."/>
            <person name="Mittelman R."/>
            <person name="Mlenga V."/>
            <person name="Montmayeur A."/>
            <person name="Mulrain L."/>
            <person name="Navidi A."/>
            <person name="Naylor J."/>
            <person name="Negash T."/>
            <person name="Nguyen T."/>
            <person name="Nguyen N."/>
            <person name="Nicol R."/>
            <person name="Norbu C."/>
            <person name="Norbu N."/>
            <person name="Novod N."/>
            <person name="O'Neill B."/>
            <person name="Osman S."/>
            <person name="Markiewicz E."/>
            <person name="Oyono O.L."/>
            <person name="Patti C."/>
            <person name="Phunkhang P."/>
            <person name="Pierre F."/>
            <person name="Priest M."/>
            <person name="Raghuraman S."/>
            <person name="Rege F."/>
            <person name="Reyes R."/>
            <person name="Rise C."/>
            <person name="Rogov P."/>
            <person name="Ross K."/>
            <person name="Ryan E."/>
            <person name="Settipalli S."/>
            <person name="Shea T."/>
            <person name="Sherpa N."/>
            <person name="Shi L."/>
            <person name="Shih D."/>
            <person name="Sparrow T."/>
            <person name="Spaulding J."/>
            <person name="Stalker J."/>
            <person name="Stange-Thomann N."/>
            <person name="Stavropoulos S."/>
            <person name="Stone C."/>
            <person name="Strader C."/>
            <person name="Tesfaye S."/>
            <person name="Thomson T."/>
            <person name="Thoulutsang Y."/>
            <person name="Thoulutsang D."/>
            <person name="Topham K."/>
            <person name="Topping I."/>
            <person name="Tsamla T."/>
            <person name="Vassiliev H."/>
            <person name="Vo A."/>
            <person name="Wangchuk T."/>
            <person name="Wangdi T."/>
            <person name="Weiand M."/>
            <person name="Wilkinson J."/>
            <person name="Wilson A."/>
            <person name="Yadav S."/>
            <person name="Young G."/>
            <person name="Yu Q."/>
            <person name="Zembek L."/>
            <person name="Zhong D."/>
            <person name="Zimmer A."/>
            <person name="Zwirko Z."/>
            <person name="Jaffe D.B."/>
            <person name="Alvarez P."/>
            <person name="Brockman W."/>
            <person name="Butler J."/>
            <person name="Chin C."/>
            <person name="Gnerre S."/>
            <person name="Grabherr M."/>
            <person name="Kleber M."/>
            <person name="Mauceli E."/>
            <person name="MacCallum I."/>
        </authorList>
    </citation>
    <scope>NUCLEOTIDE SEQUENCE [LARGE SCALE GENOMIC DNA]</scope>
    <source>
        <strain evidence="13">Tucson 14024-0371.13</strain>
    </source>
</reference>
<keyword evidence="5" id="KW-0130">Cell adhesion</keyword>
<dbReference type="PANTHER" id="PTHR13817">
    <property type="entry name" value="TITIN"/>
    <property type="match status" value="1"/>
</dbReference>
<keyword evidence="9" id="KW-0393">Immunoglobulin domain</keyword>
<evidence type="ECO:0000256" key="3">
    <source>
        <dbReference type="ARBA" id="ARBA00022729"/>
    </source>
</evidence>
<dbReference type="GO" id="GO:0016020">
    <property type="term" value="C:membrane"/>
    <property type="evidence" value="ECO:0007669"/>
    <property type="project" value="UniProtKB-SubCell"/>
</dbReference>
<dbReference type="InterPro" id="IPR036116">
    <property type="entry name" value="FN3_sf"/>
</dbReference>
<dbReference type="EMBL" id="CH902626">
    <property type="protein sequence ID" value="KPU79152.1"/>
    <property type="molecule type" value="Genomic_DNA"/>
</dbReference>
<dbReference type="SUPFAM" id="SSF49265">
    <property type="entry name" value="Fibronectin type III"/>
    <property type="match status" value="1"/>
</dbReference>
<keyword evidence="4" id="KW-0677">Repeat</keyword>
<dbReference type="Proteomes" id="UP000007801">
    <property type="component" value="Unassembled WGS sequence"/>
</dbReference>
<name>A0A0P9AN11_DROAN</name>
<feature type="domain" description="Fibronectin type-III" evidence="11">
    <location>
        <begin position="141"/>
        <end position="233"/>
    </location>
</feature>
<evidence type="ECO:0000256" key="8">
    <source>
        <dbReference type="ARBA" id="ARBA00023157"/>
    </source>
</evidence>
<dbReference type="InterPro" id="IPR056754">
    <property type="entry name" value="DSCAM/DSCAML_C"/>
</dbReference>
<dbReference type="SMR" id="A0A0P9AN11"/>
<evidence type="ECO:0000313" key="12">
    <source>
        <dbReference type="EMBL" id="KPU79152.1"/>
    </source>
</evidence>
<dbReference type="Pfam" id="PF00041">
    <property type="entry name" value="fn3"/>
    <property type="match status" value="1"/>
</dbReference>
<dbReference type="PANTHER" id="PTHR13817:SF73">
    <property type="entry name" value="FIBRONECTIN TYPE-III DOMAIN-CONTAINING PROTEIN"/>
    <property type="match status" value="1"/>
</dbReference>
<proteinExistence type="predicted"/>
<dbReference type="InterPro" id="IPR013783">
    <property type="entry name" value="Ig-like_fold"/>
</dbReference>
<keyword evidence="8" id="KW-1015">Disulfide bond</keyword>
<evidence type="ECO:0000256" key="7">
    <source>
        <dbReference type="ARBA" id="ARBA00023136"/>
    </source>
</evidence>
<gene>
    <name evidence="12" type="primary">Dana\GF27336</name>
    <name evidence="12" type="ORF">GF27336</name>
</gene>
<dbReference type="OrthoDB" id="5969272at2759"/>
<evidence type="ECO:0000256" key="9">
    <source>
        <dbReference type="ARBA" id="ARBA00023319"/>
    </source>
</evidence>
<dbReference type="InParanoid" id="A0A0P9AN11"/>
<evidence type="ECO:0000256" key="4">
    <source>
        <dbReference type="ARBA" id="ARBA00022737"/>
    </source>
</evidence>
<keyword evidence="2 10" id="KW-0812">Transmembrane</keyword>
<evidence type="ECO:0000256" key="1">
    <source>
        <dbReference type="ARBA" id="ARBA00004167"/>
    </source>
</evidence>
<sequence>MEISQDNSLSLRNIQRAHEGNYSCTVKNIFGSDQIIYQLFVQVPPSSPIVSINSIEKNSISVQWKVDDIGGSFIKGFTLKYKRESGLWEELSLDARLNSVVIENLQCGTPYQITVSSYNRIGTSPSSEIQTIKTKGKNPIAPHNDILIHLNTTSISLDLSSWEDGGCPISHYSIEFKQNEPSNKWIIVSNKVESHARYVIGDLEAATAYKLRVTAYNNAGSTKEELNFTTLNASKLYKEKALVKTIFTDSQLIAVIVTSIFGTFLALAGAMICFKNYSRDTTSDDVKITDSTKVETNIQSCDQLYGTLSKSYRKNIPKSAFKHNIIPEYKKGINPYATFNLPENENGPEKTSQSGMEKILKIKPTSYLANSFMYTTEMKLGTSLTNVSNMATRLENIHLGGEYNHINIEKKNNISTKLSKSDSEEYDSLNSDSEHSDKLPVKNIIFTPENDPVDNATRTKYSTENTFVNLQHKENIQRDVFTNRYTK</sequence>
<dbReference type="SUPFAM" id="SSF48726">
    <property type="entry name" value="Immunoglobulin"/>
    <property type="match status" value="1"/>
</dbReference>
<protein>
    <recommendedName>
        <fullName evidence="11">Fibronectin type-III domain-containing protein</fullName>
    </recommendedName>
</protein>
<keyword evidence="6 10" id="KW-1133">Transmembrane helix</keyword>
<feature type="domain" description="Fibronectin type-III" evidence="11">
    <location>
        <begin position="44"/>
        <end position="137"/>
    </location>
</feature>
<dbReference type="PROSITE" id="PS50853">
    <property type="entry name" value="FN3"/>
    <property type="match status" value="2"/>
</dbReference>
<dbReference type="Gene3D" id="2.60.40.10">
    <property type="entry name" value="Immunoglobulins"/>
    <property type="match status" value="3"/>
</dbReference>
<dbReference type="Pfam" id="PF25059">
    <property type="entry name" value="FN3_DSCAM-DSCAML_C"/>
    <property type="match status" value="1"/>
</dbReference>
<accession>A0A0P9AN11</accession>
<dbReference type="CDD" id="cd00063">
    <property type="entry name" value="FN3"/>
    <property type="match status" value="2"/>
</dbReference>
<dbReference type="InterPro" id="IPR050964">
    <property type="entry name" value="Striated_Muscle_Regulatory"/>
</dbReference>
<dbReference type="AlphaFoldDB" id="A0A0P9AN11"/>
<dbReference type="STRING" id="7217.A0A0P9AN11"/>
<evidence type="ECO:0000256" key="10">
    <source>
        <dbReference type="SAM" id="Phobius"/>
    </source>
</evidence>
<evidence type="ECO:0000256" key="5">
    <source>
        <dbReference type="ARBA" id="ARBA00022889"/>
    </source>
</evidence>
<dbReference type="InterPro" id="IPR003961">
    <property type="entry name" value="FN3_dom"/>
</dbReference>
<dbReference type="SMART" id="SM00060">
    <property type="entry name" value="FN3"/>
    <property type="match status" value="2"/>
</dbReference>
<evidence type="ECO:0000259" key="11">
    <source>
        <dbReference type="PROSITE" id="PS50853"/>
    </source>
</evidence>